<reference evidence="1" key="1">
    <citation type="submission" date="2018-11" db="EMBL/GenBank/DDBJ databases">
        <authorList>
            <person name="Alioto T."/>
            <person name="Alioto T."/>
        </authorList>
    </citation>
    <scope>NUCLEOTIDE SEQUENCE</scope>
</reference>
<name>A0A8B6G2L1_MYTGA</name>
<evidence type="ECO:0000313" key="1">
    <source>
        <dbReference type="EMBL" id="VDI57768.1"/>
    </source>
</evidence>
<dbReference type="OrthoDB" id="6137977at2759"/>
<sequence length="318" mass="35555">MLKIADIRKIEPDSPNETPTVKAVILNVGQIQKEHGKERLYVVLGDETGSMTATIYNPDVFDRFRKNMGVILMDILLKQSYIGITKRTEVSPATTKPVGGNDVLFQEISLKDSTGKATVAVWDSMVDTIQKGKVINISKCRVRLFNAEKKLSTTKASVLEVVAESELQELPISSDDDDDADRTDEAAPSHMPVGSVIAVFEVDPYLACPINSFSNKKLVPVLQNQLYVMRCSKCNGTFRASTAKTYLRVVVLLNTENGNKKCAMFHPTIKQVFQSRGIEFQLDFDKTIIMEAIMKIVPFEIRYTLRGTTIVNILMKRK</sequence>
<protein>
    <submittedName>
        <fullName evidence="1">Uncharacterized protein</fullName>
    </submittedName>
</protein>
<evidence type="ECO:0000313" key="2">
    <source>
        <dbReference type="Proteomes" id="UP000596742"/>
    </source>
</evidence>
<keyword evidence="2" id="KW-1185">Reference proteome</keyword>
<proteinExistence type="predicted"/>
<comment type="caution">
    <text evidence="1">The sequence shown here is derived from an EMBL/GenBank/DDBJ whole genome shotgun (WGS) entry which is preliminary data.</text>
</comment>
<gene>
    <name evidence="1" type="ORF">MGAL_10B072664</name>
</gene>
<organism evidence="1 2">
    <name type="scientific">Mytilus galloprovincialis</name>
    <name type="common">Mediterranean mussel</name>
    <dbReference type="NCBI Taxonomy" id="29158"/>
    <lineage>
        <taxon>Eukaryota</taxon>
        <taxon>Metazoa</taxon>
        <taxon>Spiralia</taxon>
        <taxon>Lophotrochozoa</taxon>
        <taxon>Mollusca</taxon>
        <taxon>Bivalvia</taxon>
        <taxon>Autobranchia</taxon>
        <taxon>Pteriomorphia</taxon>
        <taxon>Mytilida</taxon>
        <taxon>Mytiloidea</taxon>
        <taxon>Mytilidae</taxon>
        <taxon>Mytilinae</taxon>
        <taxon>Mytilus</taxon>
    </lineage>
</organism>
<dbReference type="Proteomes" id="UP000596742">
    <property type="component" value="Unassembled WGS sequence"/>
</dbReference>
<dbReference type="InterPro" id="IPR012340">
    <property type="entry name" value="NA-bd_OB-fold"/>
</dbReference>
<dbReference type="AlphaFoldDB" id="A0A8B6G2L1"/>
<accession>A0A8B6G2L1</accession>
<dbReference type="Gene3D" id="2.40.50.140">
    <property type="entry name" value="Nucleic acid-binding proteins"/>
    <property type="match status" value="1"/>
</dbReference>
<dbReference type="EMBL" id="UYJE01007768">
    <property type="protein sequence ID" value="VDI57768.1"/>
    <property type="molecule type" value="Genomic_DNA"/>
</dbReference>
<dbReference type="SUPFAM" id="SSF50249">
    <property type="entry name" value="Nucleic acid-binding proteins"/>
    <property type="match status" value="1"/>
</dbReference>